<dbReference type="EC" id="6.3.2.2" evidence="8"/>
<evidence type="ECO:0000256" key="5">
    <source>
        <dbReference type="ARBA" id="ARBA00022741"/>
    </source>
</evidence>
<organism evidence="11 12">
    <name type="scientific">Parendozoicomonas haliclonae</name>
    <dbReference type="NCBI Taxonomy" id="1960125"/>
    <lineage>
        <taxon>Bacteria</taxon>
        <taxon>Pseudomonadati</taxon>
        <taxon>Pseudomonadota</taxon>
        <taxon>Gammaproteobacteria</taxon>
        <taxon>Oceanospirillales</taxon>
        <taxon>Endozoicomonadaceae</taxon>
        <taxon>Parendozoicomonas</taxon>
    </lineage>
</organism>
<dbReference type="Proteomes" id="UP000196573">
    <property type="component" value="Unassembled WGS sequence"/>
</dbReference>
<dbReference type="SUPFAM" id="SSF55931">
    <property type="entry name" value="Glutamine synthetase/guanido kinase"/>
    <property type="match status" value="1"/>
</dbReference>
<evidence type="ECO:0000313" key="11">
    <source>
        <dbReference type="EMBL" id="SMA45652.1"/>
    </source>
</evidence>
<gene>
    <name evidence="11" type="primary">gshA_1</name>
    <name evidence="8" type="synonym">gshA</name>
    <name evidence="11" type="ORF">EHSB41UT_01971</name>
</gene>
<dbReference type="Gene3D" id="3.30.590.20">
    <property type="match status" value="1"/>
</dbReference>
<dbReference type="PANTHER" id="PTHR38761:SF1">
    <property type="entry name" value="GLUTAMATE--CYSTEINE LIGASE"/>
    <property type="match status" value="1"/>
</dbReference>
<feature type="domain" description="Glutamate--cysteine ligase" evidence="10">
    <location>
        <begin position="22"/>
        <end position="396"/>
    </location>
</feature>
<evidence type="ECO:0000256" key="2">
    <source>
        <dbReference type="ARBA" id="ARBA00008772"/>
    </source>
</evidence>
<keyword evidence="5 8" id="KW-0547">Nucleotide-binding</keyword>
<evidence type="ECO:0000256" key="1">
    <source>
        <dbReference type="ARBA" id="ARBA00005006"/>
    </source>
</evidence>
<dbReference type="PANTHER" id="PTHR38761">
    <property type="entry name" value="GLUTAMATE--CYSTEINE LIGASE"/>
    <property type="match status" value="1"/>
</dbReference>
<name>A0A1X7AJ77_9GAMM</name>
<evidence type="ECO:0000256" key="9">
    <source>
        <dbReference type="RuleBase" id="RU004391"/>
    </source>
</evidence>
<evidence type="ECO:0000256" key="3">
    <source>
        <dbReference type="ARBA" id="ARBA00022598"/>
    </source>
</evidence>
<dbReference type="GO" id="GO:0046872">
    <property type="term" value="F:metal ion binding"/>
    <property type="evidence" value="ECO:0007669"/>
    <property type="project" value="TreeGrafter"/>
</dbReference>
<dbReference type="GO" id="GO:0004357">
    <property type="term" value="F:glutamate-cysteine ligase activity"/>
    <property type="evidence" value="ECO:0007669"/>
    <property type="project" value="UniProtKB-UniRule"/>
</dbReference>
<dbReference type="UniPathway" id="UPA00142">
    <property type="reaction ID" value="UER00209"/>
</dbReference>
<comment type="similarity">
    <text evidence="2 8">Belongs to the glutamate--cysteine ligase type 1 family. Type 1 subfamily.</text>
</comment>
<evidence type="ECO:0000256" key="7">
    <source>
        <dbReference type="ARBA" id="ARBA00048819"/>
    </source>
</evidence>
<keyword evidence="4 8" id="KW-0317">Glutathione biosynthesis</keyword>
<dbReference type="GO" id="GO:0005829">
    <property type="term" value="C:cytosol"/>
    <property type="evidence" value="ECO:0007669"/>
    <property type="project" value="TreeGrafter"/>
</dbReference>
<sequence length="543" mass="61384">MAGVLIRHQKGYILSARFSHRLQILSEGDNKACLQQIQHGIEKEGLRVTPDLQLSQIQHPRALGSTLTHPYITTDYSEALLEFITPVYLNPEDALNFLSELHTEALNKLPEGEFIWATSMPPVLQGDDLIPIATYGDSNIGQMKYVYRQGLAHRYGKAMQTIAGIHYNFSLPEQFWEIIRKADGDSSDLSAQDYQSASYFALIRNFRRYAWLLSYLFGSSPAVDASFLEGNDQHGLDRLDDQTWYLPWATSLRMSDLGYTSDAQSSLAICYNTLDNYVESLWSAIHTPYPDYEKIGVKGSDGQYRQLNTNLLQIENEYYSTIRPKRVTQSGEKPVVALKERGVEYIEVRCLDINPLMPLGINAAQARFLDTFLLFCALEDSPEISDDECDIIASNFGLSVREGRKPDLQLHDGSRPRGLTEWGAELLERMQPIAELLDNVSGTSLYQESLSSEGKKLNDVSLTPSAIILKVLEGGQSFRGYSAQQSRIQDDKLRSQKLDSERQGYFDDIAERSLHDLADKEMSDTVDFATFLHEYFTSEEIKA</sequence>
<keyword evidence="12" id="KW-1185">Reference proteome</keyword>
<evidence type="ECO:0000256" key="6">
    <source>
        <dbReference type="ARBA" id="ARBA00022840"/>
    </source>
</evidence>
<evidence type="ECO:0000256" key="8">
    <source>
        <dbReference type="HAMAP-Rule" id="MF_00578"/>
    </source>
</evidence>
<dbReference type="EMBL" id="FWPT01000004">
    <property type="protein sequence ID" value="SMA45652.1"/>
    <property type="molecule type" value="Genomic_DNA"/>
</dbReference>
<evidence type="ECO:0000256" key="4">
    <source>
        <dbReference type="ARBA" id="ARBA00022684"/>
    </source>
</evidence>
<dbReference type="Pfam" id="PF04262">
    <property type="entry name" value="Glu_cys_ligase"/>
    <property type="match status" value="1"/>
</dbReference>
<dbReference type="AlphaFoldDB" id="A0A1X7AJ77"/>
<keyword evidence="6 8" id="KW-0067">ATP-binding</keyword>
<dbReference type="InterPro" id="IPR014746">
    <property type="entry name" value="Gln_synth/guanido_kin_cat_dom"/>
</dbReference>
<dbReference type="GO" id="GO:0005524">
    <property type="term" value="F:ATP binding"/>
    <property type="evidence" value="ECO:0007669"/>
    <property type="project" value="UniProtKB-KW"/>
</dbReference>
<accession>A0A1X7AJ77</accession>
<proteinExistence type="inferred from homology"/>
<dbReference type="NCBIfam" id="TIGR01434">
    <property type="entry name" value="glu_cys_ligase"/>
    <property type="match status" value="1"/>
</dbReference>
<reference evidence="11 12" key="1">
    <citation type="submission" date="2017-03" db="EMBL/GenBank/DDBJ databases">
        <authorList>
            <person name="Afonso C.L."/>
            <person name="Miller P.J."/>
            <person name="Scott M.A."/>
            <person name="Spackman E."/>
            <person name="Goraichik I."/>
            <person name="Dimitrov K.M."/>
            <person name="Suarez D.L."/>
            <person name="Swayne D.E."/>
        </authorList>
    </citation>
    <scope>NUCLEOTIDE SEQUENCE [LARGE SCALE GENOMIC DNA]</scope>
    <source>
        <strain evidence="11">SB41UT1</strain>
    </source>
</reference>
<dbReference type="GO" id="GO:0006750">
    <property type="term" value="P:glutathione biosynthetic process"/>
    <property type="evidence" value="ECO:0007669"/>
    <property type="project" value="UniProtKB-UniRule"/>
</dbReference>
<protein>
    <recommendedName>
        <fullName evidence="8">Glutamate--cysteine ligase</fullName>
        <ecNumber evidence="8">6.3.2.2</ecNumber>
    </recommendedName>
    <alternativeName>
        <fullName evidence="8">Gamma-ECS</fullName>
        <shortName evidence="8">GCS</shortName>
    </alternativeName>
    <alternativeName>
        <fullName evidence="8">Gamma-glutamylcysteine synthetase</fullName>
    </alternativeName>
</protein>
<dbReference type="OrthoDB" id="9803907at2"/>
<evidence type="ECO:0000313" key="12">
    <source>
        <dbReference type="Proteomes" id="UP000196573"/>
    </source>
</evidence>
<keyword evidence="3 8" id="KW-0436">Ligase</keyword>
<dbReference type="InterPro" id="IPR007370">
    <property type="entry name" value="Glu_cys_ligase"/>
</dbReference>
<dbReference type="HAMAP" id="MF_00578">
    <property type="entry name" value="Glu_cys_ligase"/>
    <property type="match status" value="1"/>
</dbReference>
<comment type="catalytic activity">
    <reaction evidence="7 8 9">
        <text>L-cysteine + L-glutamate + ATP = gamma-L-glutamyl-L-cysteine + ADP + phosphate + H(+)</text>
        <dbReference type="Rhea" id="RHEA:13285"/>
        <dbReference type="ChEBI" id="CHEBI:15378"/>
        <dbReference type="ChEBI" id="CHEBI:29985"/>
        <dbReference type="ChEBI" id="CHEBI:30616"/>
        <dbReference type="ChEBI" id="CHEBI:35235"/>
        <dbReference type="ChEBI" id="CHEBI:43474"/>
        <dbReference type="ChEBI" id="CHEBI:58173"/>
        <dbReference type="ChEBI" id="CHEBI:456216"/>
        <dbReference type="EC" id="6.3.2.2"/>
    </reaction>
</comment>
<evidence type="ECO:0000259" key="10">
    <source>
        <dbReference type="Pfam" id="PF04262"/>
    </source>
</evidence>
<dbReference type="InterPro" id="IPR006334">
    <property type="entry name" value="Glut_cys_ligase"/>
</dbReference>
<comment type="pathway">
    <text evidence="1 8 9">Sulfur metabolism; glutathione biosynthesis; glutathione from L-cysteine and L-glutamate: step 1/2.</text>
</comment>